<evidence type="ECO:0000313" key="3">
    <source>
        <dbReference type="Proteomes" id="UP001362999"/>
    </source>
</evidence>
<proteinExistence type="predicted"/>
<dbReference type="EMBL" id="JAWWNJ010000217">
    <property type="protein sequence ID" value="KAK6969700.1"/>
    <property type="molecule type" value="Genomic_DNA"/>
</dbReference>
<protein>
    <submittedName>
        <fullName evidence="1">Uncharacterized protein</fullName>
    </submittedName>
</protein>
<comment type="caution">
    <text evidence="1">The sequence shown here is derived from an EMBL/GenBank/DDBJ whole genome shotgun (WGS) entry which is preliminary data.</text>
</comment>
<organism evidence="1 3">
    <name type="scientific">Favolaschia claudopus</name>
    <dbReference type="NCBI Taxonomy" id="2862362"/>
    <lineage>
        <taxon>Eukaryota</taxon>
        <taxon>Fungi</taxon>
        <taxon>Dikarya</taxon>
        <taxon>Basidiomycota</taxon>
        <taxon>Agaricomycotina</taxon>
        <taxon>Agaricomycetes</taxon>
        <taxon>Agaricomycetidae</taxon>
        <taxon>Agaricales</taxon>
        <taxon>Marasmiineae</taxon>
        <taxon>Mycenaceae</taxon>
        <taxon>Favolaschia</taxon>
    </lineage>
</organism>
<dbReference type="Proteomes" id="UP001362999">
    <property type="component" value="Unassembled WGS sequence"/>
</dbReference>
<evidence type="ECO:0000313" key="1">
    <source>
        <dbReference type="EMBL" id="KAK6968888.1"/>
    </source>
</evidence>
<dbReference type="EMBL" id="JAWWNJ010000241">
    <property type="protein sequence ID" value="KAK6968888.1"/>
    <property type="molecule type" value="Genomic_DNA"/>
</dbReference>
<keyword evidence="3" id="KW-1185">Reference proteome</keyword>
<accession>A0AAV9Z1Z6</accession>
<gene>
    <name evidence="2" type="ORF">R3P38DRAFT_3242829</name>
    <name evidence="1" type="ORF">R3P38DRAFT_3508559</name>
</gene>
<evidence type="ECO:0000313" key="2">
    <source>
        <dbReference type="EMBL" id="KAK6969700.1"/>
    </source>
</evidence>
<name>A0AAV9Z1Z6_9AGAR</name>
<reference evidence="1 3" key="1">
    <citation type="journal article" date="2024" name="J Genomics">
        <title>Draft genome sequencing and assembly of Favolaschia claudopus CIRM-BRFM 2984 isolated from oak limbs.</title>
        <authorList>
            <person name="Navarro D."/>
            <person name="Drula E."/>
            <person name="Chaduli D."/>
            <person name="Cazenave R."/>
            <person name="Ahrendt S."/>
            <person name="Wang J."/>
            <person name="Lipzen A."/>
            <person name="Daum C."/>
            <person name="Barry K."/>
            <person name="Grigoriev I.V."/>
            <person name="Favel A."/>
            <person name="Rosso M.N."/>
            <person name="Martin F."/>
        </authorList>
    </citation>
    <scope>NUCLEOTIDE SEQUENCE [LARGE SCALE GENOMIC DNA]</scope>
    <source>
        <strain evidence="1 3">CIRM-BRFM 2984</strain>
    </source>
</reference>
<dbReference type="AlphaFoldDB" id="A0AAV9Z1Z6"/>
<sequence>MSPHTFLPCHPDFTAAMQIKLARQYSLDDWAAPAFQALIKEPLHKLTLEDAEHMGIVTYYKLVELKMKIMDHRIGLAFYPAEITHSFGCRDEVYCSKLWNSFWWGGFGKQLLHPENNKTPGAIIACLRCSHWMANG</sequence>